<dbReference type="GO" id="GO:0005886">
    <property type="term" value="C:plasma membrane"/>
    <property type="evidence" value="ECO:0007669"/>
    <property type="project" value="TreeGrafter"/>
</dbReference>
<evidence type="ECO:0000256" key="3">
    <source>
        <dbReference type="ARBA" id="ARBA00022989"/>
    </source>
</evidence>
<feature type="compositionally biased region" description="Polar residues" evidence="6">
    <location>
        <begin position="567"/>
        <end position="580"/>
    </location>
</feature>
<sequence length="660" mass="73841">MEARQLIDNAARPSKPKSTDKPPCSALTLPRNGVLTLNATTTITLAIDAIYQPLCNDSSSVLITESGTAGQIHFRDPFYASTLPECYALAATTVIAYMLFIMLLITPRRFLDDGMLVLGRGGFTNGPSGNNTEFGIGKRPWLQKAAALTVAISLTIATADTFKVAEMQYNLGYMDAQALQKKVENGTQLKIIRIISDTFLWLAQAQTLIRLFPRQREKIVIKWTAFALITLDELFSILNAFAYKGSSRPRSFVDAVPALAYLFQLALSLLYAAWVSYYSMTKKAFAFYHPQMKNICLVALISLISVLIPVVFFVTDISKPDLAGWGDYVRWVGAAAASVVVWEWVERIEALERNDKKDGVLGREVFDGDEMFDVSQSTEFTYGDRFQKISKLLNIRSIENQNAHFQSQWKAWPFISGIHSRCKRRRNSDIESGKSLSISKHENIKRVPSLKRPPQIATSIDRSDTPSAERIVYTVRYHLDDGDLPLKSDNSQNQKLSRSISKEAPKKLSLNEEKRTHQNPTNEEQINDCVSPVSSQNQNSEEPFSRIDTLKNASQKDKETSVYKALQPQNSVKSQKNSSTGGLRTLLENLLSLQTKKFRQKKYQSGANSNTLPKTIIPAPPRRTNLTATLLELQEAESSVVSSSLINNSLEAWTSSQIDR</sequence>
<protein>
    <submittedName>
        <fullName evidence="8">Putative ph signal transduction protein</fullName>
    </submittedName>
</protein>
<comment type="similarity">
    <text evidence="5">Belongs to the palH/RIM21 family.</text>
</comment>
<evidence type="ECO:0000256" key="5">
    <source>
        <dbReference type="ARBA" id="ARBA00038109"/>
    </source>
</evidence>
<dbReference type="GO" id="GO:0071467">
    <property type="term" value="P:cellular response to pH"/>
    <property type="evidence" value="ECO:0007669"/>
    <property type="project" value="TreeGrafter"/>
</dbReference>
<keyword evidence="2 7" id="KW-0812">Transmembrane</keyword>
<evidence type="ECO:0000256" key="1">
    <source>
        <dbReference type="ARBA" id="ARBA00004141"/>
    </source>
</evidence>
<keyword evidence="4 7" id="KW-0472">Membrane</keyword>
<keyword evidence="3 7" id="KW-1133">Transmembrane helix</keyword>
<dbReference type="PANTHER" id="PTHR35779">
    <property type="entry name" value="PH-RESPONSE REGULATOR PROTEIN PALH/RIM21"/>
    <property type="match status" value="1"/>
</dbReference>
<dbReference type="Pfam" id="PF08733">
    <property type="entry name" value="PalH"/>
    <property type="match status" value="1"/>
</dbReference>
<feature type="transmembrane region" description="Helical" evidence="7">
    <location>
        <begin position="295"/>
        <end position="316"/>
    </location>
</feature>
<feature type="compositionally biased region" description="Basic and acidic residues" evidence="6">
    <location>
        <begin position="543"/>
        <end position="561"/>
    </location>
</feature>
<evidence type="ECO:0000313" key="9">
    <source>
        <dbReference type="Proteomes" id="UP000030854"/>
    </source>
</evidence>
<feature type="compositionally biased region" description="Polar residues" evidence="6">
    <location>
        <begin position="488"/>
        <end position="499"/>
    </location>
</feature>
<feature type="region of interest" description="Disordered" evidence="6">
    <location>
        <begin position="1"/>
        <end position="24"/>
    </location>
</feature>
<dbReference type="EMBL" id="JNVN01003472">
    <property type="protein sequence ID" value="KHJ30906.1"/>
    <property type="molecule type" value="Genomic_DNA"/>
</dbReference>
<feature type="compositionally biased region" description="Basic and acidic residues" evidence="6">
    <location>
        <begin position="500"/>
        <end position="516"/>
    </location>
</feature>
<comment type="subcellular location">
    <subcellularLocation>
        <location evidence="1">Membrane</location>
        <topology evidence="1">Multi-pass membrane protein</topology>
    </subcellularLocation>
</comment>
<dbReference type="HOGENOM" id="CLU_014594_1_0_1"/>
<dbReference type="Proteomes" id="UP000030854">
    <property type="component" value="Unassembled WGS sequence"/>
</dbReference>
<dbReference type="InterPro" id="IPR014844">
    <property type="entry name" value="PalH"/>
</dbReference>
<evidence type="ECO:0000256" key="4">
    <source>
        <dbReference type="ARBA" id="ARBA00023136"/>
    </source>
</evidence>
<feature type="transmembrane region" description="Helical" evidence="7">
    <location>
        <begin position="255"/>
        <end position="274"/>
    </location>
</feature>
<accession>A0A0B1P1X9</accession>
<feature type="region of interest" description="Disordered" evidence="6">
    <location>
        <begin position="429"/>
        <end position="465"/>
    </location>
</feature>
<evidence type="ECO:0000256" key="7">
    <source>
        <dbReference type="SAM" id="Phobius"/>
    </source>
</evidence>
<keyword evidence="9" id="KW-1185">Reference proteome</keyword>
<feature type="region of interest" description="Disordered" evidence="6">
    <location>
        <begin position="482"/>
        <end position="580"/>
    </location>
</feature>
<organism evidence="8 9">
    <name type="scientific">Uncinula necator</name>
    <name type="common">Grape powdery mildew</name>
    <dbReference type="NCBI Taxonomy" id="52586"/>
    <lineage>
        <taxon>Eukaryota</taxon>
        <taxon>Fungi</taxon>
        <taxon>Dikarya</taxon>
        <taxon>Ascomycota</taxon>
        <taxon>Pezizomycotina</taxon>
        <taxon>Leotiomycetes</taxon>
        <taxon>Erysiphales</taxon>
        <taxon>Erysiphaceae</taxon>
        <taxon>Erysiphe</taxon>
    </lineage>
</organism>
<reference evidence="8 9" key="1">
    <citation type="journal article" date="2014" name="BMC Genomics">
        <title>Adaptive genomic structural variation in the grape powdery mildew pathogen, Erysiphe necator.</title>
        <authorList>
            <person name="Jones L."/>
            <person name="Riaz S."/>
            <person name="Morales-Cruz A."/>
            <person name="Amrine K.C."/>
            <person name="McGuire B."/>
            <person name="Gubler W.D."/>
            <person name="Walker M.A."/>
            <person name="Cantu D."/>
        </authorList>
    </citation>
    <scope>NUCLEOTIDE SEQUENCE [LARGE SCALE GENOMIC DNA]</scope>
    <source>
        <strain evidence="9">c</strain>
    </source>
</reference>
<name>A0A0B1P1X9_UNCNE</name>
<feature type="transmembrane region" description="Helical" evidence="7">
    <location>
        <begin position="220"/>
        <end position="243"/>
    </location>
</feature>
<evidence type="ECO:0000313" key="8">
    <source>
        <dbReference type="EMBL" id="KHJ30906.1"/>
    </source>
</evidence>
<dbReference type="AlphaFoldDB" id="A0A0B1P1X9"/>
<feature type="compositionally biased region" description="Polar residues" evidence="6">
    <location>
        <begin position="603"/>
        <end position="613"/>
    </location>
</feature>
<dbReference type="STRING" id="52586.A0A0B1P1X9"/>
<dbReference type="PANTHER" id="PTHR35779:SF1">
    <property type="entry name" value="PH-RESPONSE REGULATOR PROTEIN PALH_RIM21"/>
    <property type="match status" value="1"/>
</dbReference>
<feature type="compositionally biased region" description="Polar residues" evidence="6">
    <location>
        <begin position="532"/>
        <end position="542"/>
    </location>
</feature>
<evidence type="ECO:0000256" key="6">
    <source>
        <dbReference type="SAM" id="MobiDB-lite"/>
    </source>
</evidence>
<feature type="transmembrane region" description="Helical" evidence="7">
    <location>
        <begin position="87"/>
        <end position="105"/>
    </location>
</feature>
<gene>
    <name evidence="8" type="ORF">EV44_g1279</name>
</gene>
<feature type="region of interest" description="Disordered" evidence="6">
    <location>
        <begin position="601"/>
        <end position="620"/>
    </location>
</feature>
<comment type="caution">
    <text evidence="8">The sequence shown here is derived from an EMBL/GenBank/DDBJ whole genome shotgun (WGS) entry which is preliminary data.</text>
</comment>
<proteinExistence type="inferred from homology"/>
<evidence type="ECO:0000256" key="2">
    <source>
        <dbReference type="ARBA" id="ARBA00022692"/>
    </source>
</evidence>